<name>A0ABM1EAW2_PRICU</name>
<dbReference type="GeneID" id="106810470"/>
<evidence type="ECO:0000313" key="3">
    <source>
        <dbReference type="Proteomes" id="UP000695022"/>
    </source>
</evidence>
<evidence type="ECO:0000256" key="1">
    <source>
        <dbReference type="SAM" id="MobiDB-lite"/>
    </source>
</evidence>
<dbReference type="PANTHER" id="PTHR46880:SF9">
    <property type="entry name" value="ZINC FINGER PROTEIN 862"/>
    <property type="match status" value="1"/>
</dbReference>
<dbReference type="InterPro" id="IPR008906">
    <property type="entry name" value="HATC_C_dom"/>
</dbReference>
<accession>A0ABM1EAW2</accession>
<organism evidence="3 4">
    <name type="scientific">Priapulus caudatus</name>
    <name type="common">Priapulid worm</name>
    <dbReference type="NCBI Taxonomy" id="37621"/>
    <lineage>
        <taxon>Eukaryota</taxon>
        <taxon>Metazoa</taxon>
        <taxon>Ecdysozoa</taxon>
        <taxon>Scalidophora</taxon>
        <taxon>Priapulida</taxon>
        <taxon>Priapulimorpha</taxon>
        <taxon>Priapulimorphida</taxon>
        <taxon>Priapulidae</taxon>
        <taxon>Priapulus</taxon>
    </lineage>
</organism>
<dbReference type="PANTHER" id="PTHR46880">
    <property type="entry name" value="RAS-ASSOCIATING DOMAIN-CONTAINING PROTEIN"/>
    <property type="match status" value="1"/>
</dbReference>
<dbReference type="InterPro" id="IPR012337">
    <property type="entry name" value="RNaseH-like_sf"/>
</dbReference>
<feature type="region of interest" description="Disordered" evidence="1">
    <location>
        <begin position="679"/>
        <end position="698"/>
    </location>
</feature>
<protein>
    <submittedName>
        <fullName evidence="4">Zinc finger protein 862-like</fullName>
    </submittedName>
</protein>
<feature type="domain" description="HAT C-terminal dimerisation" evidence="2">
    <location>
        <begin position="600"/>
        <end position="653"/>
    </location>
</feature>
<dbReference type="Pfam" id="PF05699">
    <property type="entry name" value="Dimer_Tnp_hAT"/>
    <property type="match status" value="1"/>
</dbReference>
<evidence type="ECO:0000259" key="2">
    <source>
        <dbReference type="Pfam" id="PF05699"/>
    </source>
</evidence>
<dbReference type="RefSeq" id="XP_014669333.1">
    <property type="nucleotide sequence ID" value="XM_014813847.1"/>
</dbReference>
<reference evidence="4" key="1">
    <citation type="submission" date="2025-08" db="UniProtKB">
        <authorList>
            <consortium name="RefSeq"/>
        </authorList>
    </citation>
    <scope>IDENTIFICATION</scope>
</reference>
<evidence type="ECO:0000313" key="4">
    <source>
        <dbReference type="RefSeq" id="XP_014669333.1"/>
    </source>
</evidence>
<proteinExistence type="predicted"/>
<dbReference type="Proteomes" id="UP000695022">
    <property type="component" value="Unplaced"/>
</dbReference>
<sequence>MASIRVVTVEGWIKEIDQNREWIEYEESGGRINIIRCKMCVAHQSRLRSLRNFNQAFINGVKGSAALKKDSVVKHSRSEMHKKAIALTLNPKLTLDAIFKTTPIGKALAGASGEEEKRVSKLFDIAYTIAKEELPFTKYPVVIGLEKKHGVPLGNTYTHEAKCSEFIGVIGDTMKSEMLTALKEAKFYSIMCDGSTDASVTEKELVYVHFVNDKTGEVQSNFFCLSDVKHATAQGLKDGLDEVFTDVDMSVKGKLVCVCADGAAVNMGVKKGLIALLRNDEMPWLIGMHCLNHRLELASKNAFENTYMDEINSMLLSLYYVYEKSPKRLRELKTLGEVMEEAVTKPDKAHGTRWLQHKSRALASLLRSYPVIVAHLESMASESSAAADGARFRGYLKVLTSFKFVLHMLLFFVLLQPLAALSCNLQGELADLMFAMASLESFHASTANIDSVESEHEDTEDVSELSKFLSDITFEDGKAEVEFKNVKLTNVRIDVLTAFHNSRKTYVKKIRECVDTRFSDFTSQLFQAFKVLDTNTWPRDKPSLDQFGHKELSTVFEHFKGLLQEVQRESIQTEWNSFKSYWNSVLMDLQSSDVWRAFVKVSPTKYPNLGLLIRVLLTFPVSNAKVERGFSTMRRIKTDWRCRLNARTLDHLMRISIEGPPAVDFNPQCAVKEFFSTPRKPNVQPYQGSSKRQYPVDD</sequence>
<gene>
    <name evidence="4" type="primary">LOC106810470</name>
</gene>
<keyword evidence="3" id="KW-1185">Reference proteome</keyword>
<dbReference type="SUPFAM" id="SSF53098">
    <property type="entry name" value="Ribonuclease H-like"/>
    <property type="match status" value="1"/>
</dbReference>